<dbReference type="AlphaFoldDB" id="A0AAF0I568"/>
<dbReference type="InterPro" id="IPR049349">
    <property type="entry name" value="DUF2264_N"/>
</dbReference>
<evidence type="ECO:0000313" key="2">
    <source>
        <dbReference type="EMBL" id="WED67213.1"/>
    </source>
</evidence>
<gene>
    <name evidence="2" type="ORF">PXH66_10150</name>
</gene>
<reference evidence="2" key="1">
    <citation type="submission" date="2023-03" db="EMBL/GenBank/DDBJ databases">
        <title>Lomoglobus Profundus gen. nov., sp. nov., a novel member of the phylum Verrucomicrobia, isolated from deep-marine sediment of South China Sea.</title>
        <authorList>
            <person name="Ahmad T."/>
            <person name="Ishaq S.E."/>
            <person name="Wang F."/>
        </authorList>
    </citation>
    <scope>NUCLEOTIDE SEQUENCE</scope>
    <source>
        <strain evidence="2">LMO-M01</strain>
    </source>
</reference>
<organism evidence="2 3">
    <name type="scientific">Synoicihabitans lomoniglobus</name>
    <dbReference type="NCBI Taxonomy" id="2909285"/>
    <lineage>
        <taxon>Bacteria</taxon>
        <taxon>Pseudomonadati</taxon>
        <taxon>Verrucomicrobiota</taxon>
        <taxon>Opitutia</taxon>
        <taxon>Opitutales</taxon>
        <taxon>Opitutaceae</taxon>
        <taxon>Synoicihabitans</taxon>
    </lineage>
</organism>
<dbReference type="PANTHER" id="PTHR35339">
    <property type="entry name" value="LINALOOL DEHYDRATASE_ISOMERASE DOMAIN-CONTAINING PROTEIN"/>
    <property type="match status" value="1"/>
</dbReference>
<evidence type="ECO:0000313" key="3">
    <source>
        <dbReference type="Proteomes" id="UP001218638"/>
    </source>
</evidence>
<sequence>MTYVNILNLPDSYRHWQNNARALLEPLVPLMREGYADLPITGQASDHDAQADRLESFARPLLLAAHWLQTVAVPEDADFRRTIGDWFRAGLAIGSDPESPHYWGPDANYHQHHVEIGLLALALQIAPAELWDPLPPAHQDRIARWLGTSRGNGIVNNNHYFMGIHILEFLIQKGYGRPTDRVVIDTFLDRLEGMHRGGGWFEDGINQAYDHYNAYAFHFYGLWWAKLHGRDQPERAQRWKDWGKLFVRDYVHFFAASGEHPAFGRSITYRFNGINVFGLAVATDSTDLPLGQLRRLCTRNVDFFLRHPIQQSQGLLSIGWLNEFPDLGESYSCAGSPYWCAKGLSPMLLPPEHPFWHEAEVPLPSEQGDHTHVVPTAGLTVRSIDGEVEIINAGSQISNMHVRYGAWKWSKTAYRTGVDFTIARPAPTNWSADSALTLHLPDGRVFGRHSTVAIEMTNEHARYVSNLGFKTEQANCSVDTGVWWNRGWILQVHAYECRQPGVLRVGGYALSDHQSDAFTIEDASPVLSAWKDGQGTTLQPIHGFTSTAWERRLDDSTPRTHIRAPYHVTATADSPTVGAAAGETGVLIALAWTGPDRAEAQPWALTATAAGAWTLLHPELGEWHLAHDLLPAIPAPS</sequence>
<dbReference type="RefSeq" id="WP_330931476.1">
    <property type="nucleotide sequence ID" value="NZ_CP119075.1"/>
</dbReference>
<dbReference type="Proteomes" id="UP001218638">
    <property type="component" value="Chromosome"/>
</dbReference>
<dbReference type="InterPro" id="IPR016624">
    <property type="entry name" value="UCP014753"/>
</dbReference>
<proteinExistence type="predicted"/>
<keyword evidence="3" id="KW-1185">Reference proteome</keyword>
<dbReference type="PANTHER" id="PTHR35339:SF4">
    <property type="entry name" value="LINALOOL DEHYDRATASE_ISOMERASE DOMAIN-CONTAINING PROTEIN"/>
    <property type="match status" value="1"/>
</dbReference>
<evidence type="ECO:0000259" key="1">
    <source>
        <dbReference type="Pfam" id="PF10022"/>
    </source>
</evidence>
<accession>A0AAF0I568</accession>
<feature type="domain" description="DUF2264" evidence="1">
    <location>
        <begin position="14"/>
        <end position="362"/>
    </location>
</feature>
<name>A0AAF0I568_9BACT</name>
<dbReference type="KEGG" id="slom:PXH66_10150"/>
<dbReference type="Pfam" id="PF10022">
    <property type="entry name" value="DUF2264"/>
    <property type="match status" value="1"/>
</dbReference>
<dbReference type="PIRSF" id="PIRSF014753">
    <property type="entry name" value="UCP014753"/>
    <property type="match status" value="1"/>
</dbReference>
<protein>
    <submittedName>
        <fullName evidence="2">DUF2264 domain-containing protein</fullName>
    </submittedName>
</protein>
<dbReference type="EMBL" id="CP119075">
    <property type="protein sequence ID" value="WED67213.1"/>
    <property type="molecule type" value="Genomic_DNA"/>
</dbReference>